<reference evidence="1 2" key="1">
    <citation type="submission" date="2022-01" db="EMBL/GenBank/DDBJ databases">
        <authorList>
            <person name="Xiong W."/>
            <person name="Schranz E."/>
        </authorList>
    </citation>
    <scope>NUCLEOTIDE SEQUENCE [LARGE SCALE GENOMIC DNA]</scope>
</reference>
<evidence type="ECO:0000313" key="2">
    <source>
        <dbReference type="Proteomes" id="UP001157418"/>
    </source>
</evidence>
<gene>
    <name evidence="1" type="ORF">LVIROSA_LOCUS29803</name>
</gene>
<keyword evidence="2" id="KW-1185">Reference proteome</keyword>
<comment type="caution">
    <text evidence="1">The sequence shown here is derived from an EMBL/GenBank/DDBJ whole genome shotgun (WGS) entry which is preliminary data.</text>
</comment>
<organism evidence="1 2">
    <name type="scientific">Lactuca virosa</name>
    <dbReference type="NCBI Taxonomy" id="75947"/>
    <lineage>
        <taxon>Eukaryota</taxon>
        <taxon>Viridiplantae</taxon>
        <taxon>Streptophyta</taxon>
        <taxon>Embryophyta</taxon>
        <taxon>Tracheophyta</taxon>
        <taxon>Spermatophyta</taxon>
        <taxon>Magnoliopsida</taxon>
        <taxon>eudicotyledons</taxon>
        <taxon>Gunneridae</taxon>
        <taxon>Pentapetalae</taxon>
        <taxon>asterids</taxon>
        <taxon>campanulids</taxon>
        <taxon>Asterales</taxon>
        <taxon>Asteraceae</taxon>
        <taxon>Cichorioideae</taxon>
        <taxon>Cichorieae</taxon>
        <taxon>Lactucinae</taxon>
        <taxon>Lactuca</taxon>
    </lineage>
</organism>
<evidence type="ECO:0000313" key="1">
    <source>
        <dbReference type="EMBL" id="CAH1443922.1"/>
    </source>
</evidence>
<sequence>MRCITPPSLTCVSCATDAEAIDQKSKSYLHSGSGMKNERICSWVVYVQYFTIVGEYNIIFRTRDSSCFEFESGGVVISTINPTNEFQSFNIVPRCFFPFWNIFKRLEFGTTHLKQNQMLALVEILREESMS</sequence>
<evidence type="ECO:0008006" key="3">
    <source>
        <dbReference type="Google" id="ProtNLM"/>
    </source>
</evidence>
<proteinExistence type="predicted"/>
<name>A0AAU9P1E9_9ASTR</name>
<protein>
    <recommendedName>
        <fullName evidence="3">CUB domain-containing protein</fullName>
    </recommendedName>
</protein>
<dbReference type="EMBL" id="CAKMRJ010005523">
    <property type="protein sequence ID" value="CAH1443922.1"/>
    <property type="molecule type" value="Genomic_DNA"/>
</dbReference>
<accession>A0AAU9P1E9</accession>
<dbReference type="AlphaFoldDB" id="A0AAU9P1E9"/>
<dbReference type="Proteomes" id="UP001157418">
    <property type="component" value="Unassembled WGS sequence"/>
</dbReference>